<dbReference type="Proteomes" id="UP000679725">
    <property type="component" value="Unassembled WGS sequence"/>
</dbReference>
<dbReference type="InterPro" id="IPR006626">
    <property type="entry name" value="PbH1"/>
</dbReference>
<keyword evidence="3 4" id="KW-0326">Glycosidase</keyword>
<keyword evidence="8" id="KW-1185">Reference proteome</keyword>
<feature type="signal peptide" evidence="5">
    <location>
        <begin position="1"/>
        <end position="22"/>
    </location>
</feature>
<evidence type="ECO:0000256" key="3">
    <source>
        <dbReference type="ARBA" id="ARBA00023295"/>
    </source>
</evidence>
<protein>
    <recommendedName>
        <fullName evidence="6">Rhamnogalacturonase A/B/Epimerase-like pectate lyase domain-containing protein</fullName>
    </recommendedName>
</protein>
<comment type="similarity">
    <text evidence="1 4">Belongs to the glycosyl hydrolase 28 family.</text>
</comment>
<dbReference type="InterPro" id="IPR012334">
    <property type="entry name" value="Pectin_lyas_fold"/>
</dbReference>
<proteinExistence type="inferred from homology"/>
<dbReference type="Gene3D" id="2.160.20.10">
    <property type="entry name" value="Single-stranded right-handed beta-helix, Pectin lyase-like"/>
    <property type="match status" value="1"/>
</dbReference>
<dbReference type="PANTHER" id="PTHR31339:SF9">
    <property type="entry name" value="PLASMIN AND FIBRONECTIN-BINDING PROTEIN A"/>
    <property type="match status" value="1"/>
</dbReference>
<keyword evidence="5" id="KW-0732">Signal</keyword>
<accession>A0ABM8UYX5</accession>
<dbReference type="InterPro" id="IPR000743">
    <property type="entry name" value="Glyco_hydro_28"/>
</dbReference>
<keyword evidence="2 4" id="KW-0378">Hydrolase</keyword>
<gene>
    <name evidence="7" type="ORF">DYBT9623_05247</name>
</gene>
<evidence type="ECO:0000313" key="8">
    <source>
        <dbReference type="Proteomes" id="UP000679725"/>
    </source>
</evidence>
<dbReference type="InterPro" id="IPR051801">
    <property type="entry name" value="GH28_Enzymes"/>
</dbReference>
<evidence type="ECO:0000259" key="6">
    <source>
        <dbReference type="Pfam" id="PF12708"/>
    </source>
</evidence>
<evidence type="ECO:0000256" key="5">
    <source>
        <dbReference type="SAM" id="SignalP"/>
    </source>
</evidence>
<reference evidence="7 8" key="1">
    <citation type="submission" date="2021-04" db="EMBL/GenBank/DDBJ databases">
        <authorList>
            <person name="Rodrigo-Torres L."/>
            <person name="Arahal R. D."/>
            <person name="Lucena T."/>
        </authorList>
    </citation>
    <scope>NUCLEOTIDE SEQUENCE [LARGE SCALE GENOMIC DNA]</scope>
    <source>
        <strain evidence="7 8">CECT 9623</strain>
    </source>
</reference>
<dbReference type="PROSITE" id="PS00502">
    <property type="entry name" value="POLYGALACTURONASE"/>
    <property type="match status" value="1"/>
</dbReference>
<dbReference type="InterPro" id="IPR024535">
    <property type="entry name" value="RHGA/B-epi-like_pectate_lyase"/>
</dbReference>
<dbReference type="RefSeq" id="WP_215236473.1">
    <property type="nucleotide sequence ID" value="NZ_CAJRAU010000011.1"/>
</dbReference>
<evidence type="ECO:0000256" key="2">
    <source>
        <dbReference type="ARBA" id="ARBA00022801"/>
    </source>
</evidence>
<dbReference type="SMART" id="SM00710">
    <property type="entry name" value="PbH1"/>
    <property type="match status" value="5"/>
</dbReference>
<sequence>MNFKNRYLLIIAAVFWFSNAFAQSTTAYSWTNLPQIKQPVFKKDTFLITTFGARPDGHTLNTKAINAAIEACSEKGGGVVLVPAGLWITGPVVMKSNVNLHLRVAATLLFTPDKIQYALTEGFYEGKSAARNQSPVSGIDLENVAITGKGIIDGNGDAWRAVHKSQLTESQWKEKLASGGVLKDDGKTWYPSEQFKKASVGNKSMLLTPGKSPADFADMKDFLRPNLIVFNNCRKVLLEGVTFQNSAAWCIHPLMCQDLTIRDVRVKNPEYAHNGDGMDIESCKNFLIEGCTLDVGDDAICIKSGKDEEGRKRNMPTENGVIRNNIVYNGHGGFVVGSEMSGGARNIFVQNCTFMGTDKGLRFKSVRGRGGVVEKIYAKDIYMKDIAQEAVFFDLYYFVKFATDGERDMRPVVNEGTPVFRDMHFENIVCNGAVKGVFVRGLPEMPVSNIVMENMVLSADKGIELTDADQIRFKNVQLITKETKPVVFMENSSNISLDSIRYDVESEVLFSVSGERSRNITVQKTDVSKAKKGIEFQKGAQEKSLIINPGK</sequence>
<dbReference type="Pfam" id="PF12708">
    <property type="entry name" value="Pect-lyase_RHGA_epim"/>
    <property type="match status" value="1"/>
</dbReference>
<feature type="domain" description="Rhamnogalacturonase A/B/Epimerase-like pectate lyase" evidence="6">
    <location>
        <begin position="48"/>
        <end position="100"/>
    </location>
</feature>
<evidence type="ECO:0000256" key="4">
    <source>
        <dbReference type="RuleBase" id="RU361169"/>
    </source>
</evidence>
<dbReference type="SUPFAM" id="SSF51126">
    <property type="entry name" value="Pectin lyase-like"/>
    <property type="match status" value="1"/>
</dbReference>
<dbReference type="Pfam" id="PF00295">
    <property type="entry name" value="Glyco_hydro_28"/>
    <property type="match status" value="1"/>
</dbReference>
<name>A0ABM8UYX5_9BACT</name>
<dbReference type="EMBL" id="CAJRAU010000011">
    <property type="protein sequence ID" value="CAG5074560.1"/>
    <property type="molecule type" value="Genomic_DNA"/>
</dbReference>
<organism evidence="7 8">
    <name type="scientific">Dyadobacter linearis</name>
    <dbReference type="NCBI Taxonomy" id="2823330"/>
    <lineage>
        <taxon>Bacteria</taxon>
        <taxon>Pseudomonadati</taxon>
        <taxon>Bacteroidota</taxon>
        <taxon>Cytophagia</taxon>
        <taxon>Cytophagales</taxon>
        <taxon>Spirosomataceae</taxon>
        <taxon>Dyadobacter</taxon>
    </lineage>
</organism>
<dbReference type="InterPro" id="IPR011050">
    <property type="entry name" value="Pectin_lyase_fold/virulence"/>
</dbReference>
<dbReference type="PANTHER" id="PTHR31339">
    <property type="entry name" value="PECTIN LYASE-RELATED"/>
    <property type="match status" value="1"/>
</dbReference>
<feature type="chain" id="PRO_5046770076" description="Rhamnogalacturonase A/B/Epimerase-like pectate lyase domain-containing protein" evidence="5">
    <location>
        <begin position="23"/>
        <end position="551"/>
    </location>
</feature>
<evidence type="ECO:0000313" key="7">
    <source>
        <dbReference type="EMBL" id="CAG5074560.1"/>
    </source>
</evidence>
<evidence type="ECO:0000256" key="1">
    <source>
        <dbReference type="ARBA" id="ARBA00008834"/>
    </source>
</evidence>
<comment type="caution">
    <text evidence="7">The sequence shown here is derived from an EMBL/GenBank/DDBJ whole genome shotgun (WGS) entry which is preliminary data.</text>
</comment>